<evidence type="ECO:0000313" key="2">
    <source>
        <dbReference type="Proteomes" id="UP000660611"/>
    </source>
</evidence>
<protein>
    <submittedName>
        <fullName evidence="1">Uncharacterized protein</fullName>
    </submittedName>
</protein>
<keyword evidence="2" id="KW-1185">Reference proteome</keyword>
<accession>A0A919PUX0</accession>
<evidence type="ECO:0000313" key="1">
    <source>
        <dbReference type="EMBL" id="GIG50647.1"/>
    </source>
</evidence>
<proteinExistence type="predicted"/>
<organism evidence="1 2">
    <name type="scientific">Dactylosporangium siamense</name>
    <dbReference type="NCBI Taxonomy" id="685454"/>
    <lineage>
        <taxon>Bacteria</taxon>
        <taxon>Bacillati</taxon>
        <taxon>Actinomycetota</taxon>
        <taxon>Actinomycetes</taxon>
        <taxon>Micromonosporales</taxon>
        <taxon>Micromonosporaceae</taxon>
        <taxon>Dactylosporangium</taxon>
    </lineage>
</organism>
<sequence>MGFLSEWYYDSPRTVAGALQRGLGRGAVRAGPDDVFACVRRDYRWNWSVDERAVYLARLVRDLRLPVGRLVDLLREDHGEDDDNAFGNTREVLTVLGRAGDPTALDALPAYVRDGPGWLDVLHDIAHDWPRELWDDLLPLVAPRMAGVEDMIFWAGPPWTDWAERDGWIAARVAASRPGPPRPVSDDTVEDLLAAVRTGDRAALRELDRRGPQPALLDLADAVPADLHGSFGSAVCKIGAPAVPHARTWAARPEHPLFWSACLILAEHGDESDGPALLRAWAWLDGRDGMLCGFEDLAKGFARIGVRAGLPKLRRAWCTPHTFERAAYLRALVALDPGGAERFLTEGLWDCEGDVREFAAAHVPLSAVIRRRLDVLRDDPMETPEVRAAAAARIGGP</sequence>
<comment type="caution">
    <text evidence="1">The sequence shown here is derived from an EMBL/GenBank/DDBJ whole genome shotgun (WGS) entry which is preliminary data.</text>
</comment>
<reference evidence="1" key="1">
    <citation type="submission" date="2021-01" db="EMBL/GenBank/DDBJ databases">
        <title>Whole genome shotgun sequence of Dactylosporangium siamense NBRC 106093.</title>
        <authorList>
            <person name="Komaki H."/>
            <person name="Tamura T."/>
        </authorList>
    </citation>
    <scope>NUCLEOTIDE SEQUENCE</scope>
    <source>
        <strain evidence="1">NBRC 106093</strain>
    </source>
</reference>
<dbReference type="EMBL" id="BONQ01000137">
    <property type="protein sequence ID" value="GIG50647.1"/>
    <property type="molecule type" value="Genomic_DNA"/>
</dbReference>
<dbReference type="AlphaFoldDB" id="A0A919PUX0"/>
<dbReference type="Proteomes" id="UP000660611">
    <property type="component" value="Unassembled WGS sequence"/>
</dbReference>
<gene>
    <name evidence="1" type="ORF">Dsi01nite_086880</name>
</gene>
<name>A0A919PUX0_9ACTN</name>